<feature type="transmembrane region" description="Helical" evidence="2">
    <location>
        <begin position="116"/>
        <end position="137"/>
    </location>
</feature>
<organism evidence="3 4">
    <name type="scientific">Actinokineospora iranica</name>
    <dbReference type="NCBI Taxonomy" id="1271860"/>
    <lineage>
        <taxon>Bacteria</taxon>
        <taxon>Bacillati</taxon>
        <taxon>Actinomycetota</taxon>
        <taxon>Actinomycetes</taxon>
        <taxon>Pseudonocardiales</taxon>
        <taxon>Pseudonocardiaceae</taxon>
        <taxon>Actinokineospora</taxon>
    </lineage>
</organism>
<evidence type="ECO:0000313" key="4">
    <source>
        <dbReference type="Proteomes" id="UP000199501"/>
    </source>
</evidence>
<feature type="transmembrane region" description="Helical" evidence="2">
    <location>
        <begin position="182"/>
        <end position="198"/>
    </location>
</feature>
<keyword evidence="2" id="KW-1133">Transmembrane helix</keyword>
<keyword evidence="4" id="KW-1185">Reference proteome</keyword>
<feature type="region of interest" description="Disordered" evidence="1">
    <location>
        <begin position="204"/>
        <end position="223"/>
    </location>
</feature>
<evidence type="ECO:0000256" key="1">
    <source>
        <dbReference type="SAM" id="MobiDB-lite"/>
    </source>
</evidence>
<keyword evidence="2" id="KW-0472">Membrane</keyword>
<dbReference type="Proteomes" id="UP000199501">
    <property type="component" value="Unassembled WGS sequence"/>
</dbReference>
<dbReference type="EMBL" id="FMZZ01000015">
    <property type="protein sequence ID" value="SDD66297.1"/>
    <property type="molecule type" value="Genomic_DNA"/>
</dbReference>
<dbReference type="STRING" id="1271860.SAMN05216174_11553"/>
<sequence>MWLHVLTSVGWMGQALALFTLLAVCASTADPAVRISATSMAHTLDTALLAPLANASAFTGFLLAAATAWGFFRHWWVLAKFAITVAQLYAGIFILSDAMRAAEAAARAGAPDPAPLPLLVGTALMAGAIAFQAWLSVAKPWARTPWSAKGAPATAPTWVFVATVLTPLADIALSVVTGRPMPALSLIVLAAILIARPGRRAAKSTADNQKAVSDRPMRMSSVD</sequence>
<feature type="transmembrane region" description="Helical" evidence="2">
    <location>
        <begin position="75"/>
        <end position="96"/>
    </location>
</feature>
<feature type="transmembrane region" description="Helical" evidence="2">
    <location>
        <begin position="47"/>
        <end position="68"/>
    </location>
</feature>
<evidence type="ECO:0000313" key="3">
    <source>
        <dbReference type="EMBL" id="SDD66297.1"/>
    </source>
</evidence>
<gene>
    <name evidence="3" type="ORF">SAMN05216174_11553</name>
</gene>
<proteinExistence type="predicted"/>
<dbReference type="OrthoDB" id="8082651at2"/>
<dbReference type="AlphaFoldDB" id="A0A1G6WM52"/>
<protein>
    <submittedName>
        <fullName evidence="3">Predicted integral membrane protein</fullName>
    </submittedName>
</protein>
<evidence type="ECO:0000256" key="2">
    <source>
        <dbReference type="SAM" id="Phobius"/>
    </source>
</evidence>
<keyword evidence="2" id="KW-0812">Transmembrane</keyword>
<dbReference type="RefSeq" id="WP_091455535.1">
    <property type="nucleotide sequence ID" value="NZ_FMZZ01000015.1"/>
</dbReference>
<name>A0A1G6WM52_9PSEU</name>
<reference evidence="4" key="1">
    <citation type="submission" date="2016-10" db="EMBL/GenBank/DDBJ databases">
        <authorList>
            <person name="Varghese N."/>
            <person name="Submissions S."/>
        </authorList>
    </citation>
    <scope>NUCLEOTIDE SEQUENCE [LARGE SCALE GENOMIC DNA]</scope>
    <source>
        <strain evidence="4">IBRC-M 10403</strain>
    </source>
</reference>
<accession>A0A1G6WM52</accession>